<proteinExistence type="predicted"/>
<accession>A0A7H0FMR5</accession>
<reference evidence="1 2" key="1">
    <citation type="submission" date="2020-08" db="EMBL/GenBank/DDBJ databases">
        <title>Enterococcus faecalis SF28073 genome assembly.</title>
        <authorList>
            <person name="Duerkop B.A."/>
            <person name="Johnson C.N."/>
        </authorList>
    </citation>
    <scope>NUCLEOTIDE SEQUENCE [LARGE SCALE GENOMIC DNA]</scope>
    <source>
        <strain evidence="1 2">SF28073</strain>
    </source>
</reference>
<dbReference type="RefSeq" id="WP_002382479.1">
    <property type="nucleotide sequence ID" value="NZ_JVDH01000042.1"/>
</dbReference>
<evidence type="ECO:0000313" key="1">
    <source>
        <dbReference type="EMBL" id="QNP37331.1"/>
    </source>
</evidence>
<dbReference type="EMBL" id="CP060804">
    <property type="protein sequence ID" value="QNP37331.1"/>
    <property type="molecule type" value="Genomic_DNA"/>
</dbReference>
<organism evidence="1 2">
    <name type="scientific">Enterococcus faecalis</name>
    <name type="common">Streptococcus faecalis</name>
    <dbReference type="NCBI Taxonomy" id="1351"/>
    <lineage>
        <taxon>Bacteria</taxon>
        <taxon>Bacillati</taxon>
        <taxon>Bacillota</taxon>
        <taxon>Bacilli</taxon>
        <taxon>Lactobacillales</taxon>
        <taxon>Enterococcaceae</taxon>
        <taxon>Enterococcus</taxon>
    </lineage>
</organism>
<evidence type="ECO:0000313" key="2">
    <source>
        <dbReference type="Proteomes" id="UP000516122"/>
    </source>
</evidence>
<name>A0A7H0FMR5_ENTFL</name>
<dbReference type="Proteomes" id="UP000516122">
    <property type="component" value="Chromosome"/>
</dbReference>
<gene>
    <name evidence="1" type="ORF">H9Q64_12770</name>
</gene>
<protein>
    <submittedName>
        <fullName evidence="1">Uncharacterized protein</fullName>
    </submittedName>
</protein>
<dbReference type="AlphaFoldDB" id="A0A7H0FMR5"/>
<sequence length="227" mass="25378">MDEYYEKIFIRFTSVGLLSLFFPPIVTSAAELKQSPPDIDSVETFLDKMQADEKIAVLPDGSIVSGNGIEIIDPDTQNVVAVVEPETSPLSITVEEYRNKQKYSLNEDLTISLIRRGSPAPNNKNYNIMVRKDTYLTSNSFSSRGWRFAGYNYFPQSGTGAYLLWYTFKDSAMIGSISEARNTYRTGIAHGISVYPGSPRYHTGPGNLTTYYTYNPIPGASYLVANW</sequence>